<dbReference type="RefSeq" id="WP_091151440.1">
    <property type="nucleotide sequence ID" value="NZ_FNAI01000009.1"/>
</dbReference>
<feature type="transmembrane region" description="Helical" evidence="1">
    <location>
        <begin position="245"/>
        <end position="265"/>
    </location>
</feature>
<dbReference type="STRING" id="1391627.SAMN05216464_109107"/>
<feature type="transmembrane region" description="Helical" evidence="1">
    <location>
        <begin position="9"/>
        <end position="26"/>
    </location>
</feature>
<organism evidence="2 3">
    <name type="scientific">Mucilaginibacter pineti</name>
    <dbReference type="NCBI Taxonomy" id="1391627"/>
    <lineage>
        <taxon>Bacteria</taxon>
        <taxon>Pseudomonadati</taxon>
        <taxon>Bacteroidota</taxon>
        <taxon>Sphingobacteriia</taxon>
        <taxon>Sphingobacteriales</taxon>
        <taxon>Sphingobacteriaceae</taxon>
        <taxon>Mucilaginibacter</taxon>
    </lineage>
</organism>
<dbReference type="OrthoDB" id="1121314at2"/>
<feature type="transmembrane region" description="Helical" evidence="1">
    <location>
        <begin position="159"/>
        <end position="183"/>
    </location>
</feature>
<feature type="transmembrane region" description="Helical" evidence="1">
    <location>
        <begin position="46"/>
        <end position="68"/>
    </location>
</feature>
<reference evidence="2 3" key="1">
    <citation type="submission" date="2016-10" db="EMBL/GenBank/DDBJ databases">
        <authorList>
            <person name="de Groot N.N."/>
        </authorList>
    </citation>
    <scope>NUCLEOTIDE SEQUENCE [LARGE SCALE GENOMIC DNA]</scope>
    <source>
        <strain evidence="2 3">47C3B</strain>
    </source>
</reference>
<evidence type="ECO:0000313" key="3">
    <source>
        <dbReference type="Proteomes" id="UP000199072"/>
    </source>
</evidence>
<dbReference type="AlphaFoldDB" id="A0A1G7FL44"/>
<protein>
    <recommendedName>
        <fullName evidence="4">Lysylphosphatidylglycerol synthase TM region</fullName>
    </recommendedName>
</protein>
<dbReference type="Proteomes" id="UP000199072">
    <property type="component" value="Unassembled WGS sequence"/>
</dbReference>
<evidence type="ECO:0000313" key="2">
    <source>
        <dbReference type="EMBL" id="SDE76590.1"/>
    </source>
</evidence>
<keyword evidence="1" id="KW-1133">Transmembrane helix</keyword>
<feature type="transmembrane region" description="Helical" evidence="1">
    <location>
        <begin position="222"/>
        <end position="240"/>
    </location>
</feature>
<name>A0A1G7FL44_9SPHI</name>
<dbReference type="EMBL" id="FNAI01000009">
    <property type="protein sequence ID" value="SDE76590.1"/>
    <property type="molecule type" value="Genomic_DNA"/>
</dbReference>
<sequence length="324" mass="37110">MTTSTKKIVSYLIKAGILIVAAWFIYRQFDKKNEDLKEFQLLTSHISITQVVVTMSLVVVLMFVNWFLEALKWRYVTKTLINITMWEAVEAVFCGLTWAVTTPNRLGEYGGRVMFLPPRKRIHGIFAMSVGSFSQGAVTNVLGVLAMIWFSCTFIHDKFWLVTGIVSICAAIVILQLIFYFHIKWAVTVLDRVPLIKKYHRFFEIMGRYRTGELLKIMGFSIARYITFTFQYFLVFQLLIPQMNVVPVMLVLMLFFLVSSAIPSLDLFDIGVRGFTAAHLFVYVTDQKIAVIAGVSSIWLINLFIPAILGSLFVLKLKFFDRTA</sequence>
<feature type="transmembrane region" description="Helical" evidence="1">
    <location>
        <begin position="121"/>
        <end position="150"/>
    </location>
</feature>
<gene>
    <name evidence="2" type="ORF">SAMN05216464_109107</name>
</gene>
<keyword evidence="3" id="KW-1185">Reference proteome</keyword>
<proteinExistence type="predicted"/>
<keyword evidence="1" id="KW-0812">Transmembrane</keyword>
<evidence type="ECO:0008006" key="4">
    <source>
        <dbReference type="Google" id="ProtNLM"/>
    </source>
</evidence>
<keyword evidence="1" id="KW-0472">Membrane</keyword>
<accession>A0A1G7FL44</accession>
<feature type="transmembrane region" description="Helical" evidence="1">
    <location>
        <begin position="289"/>
        <end position="315"/>
    </location>
</feature>
<evidence type="ECO:0000256" key="1">
    <source>
        <dbReference type="SAM" id="Phobius"/>
    </source>
</evidence>